<evidence type="ECO:0000313" key="5">
    <source>
        <dbReference type="EMBL" id="OBS74973.1"/>
    </source>
</evidence>
<dbReference type="Pfam" id="PF12114">
    <property type="entry name" value="Period_C"/>
    <property type="match status" value="1"/>
</dbReference>
<dbReference type="AlphaFoldDB" id="A0A1A6H8R2"/>
<name>A0A1A6H8R2_NEOLE</name>
<dbReference type="InterPro" id="IPR022728">
    <property type="entry name" value="Period_circadian-like_C"/>
</dbReference>
<dbReference type="PANTHER" id="PTHR11269:SF13">
    <property type="entry name" value="PERIOD CIRCADIAN PROTEIN HOMOLOG 3"/>
    <property type="match status" value="1"/>
</dbReference>
<evidence type="ECO:0000256" key="2">
    <source>
        <dbReference type="ARBA" id="ARBA00023242"/>
    </source>
</evidence>
<feature type="region of interest" description="Disordered" evidence="3">
    <location>
        <begin position="157"/>
        <end position="177"/>
    </location>
</feature>
<dbReference type="EMBL" id="LZPO01044195">
    <property type="protein sequence ID" value="OBS74973.1"/>
    <property type="molecule type" value="Genomic_DNA"/>
</dbReference>
<dbReference type="GO" id="GO:0005737">
    <property type="term" value="C:cytoplasm"/>
    <property type="evidence" value="ECO:0007669"/>
    <property type="project" value="TreeGrafter"/>
</dbReference>
<keyword evidence="2" id="KW-0539">Nucleus</keyword>
<evidence type="ECO:0000256" key="1">
    <source>
        <dbReference type="ARBA" id="ARBA00004123"/>
    </source>
</evidence>
<evidence type="ECO:0000259" key="4">
    <source>
        <dbReference type="Pfam" id="PF12114"/>
    </source>
</evidence>
<comment type="subcellular location">
    <subcellularLocation>
        <location evidence="1">Nucleus</location>
    </subcellularLocation>
</comment>
<feature type="region of interest" description="Disordered" evidence="3">
    <location>
        <begin position="52"/>
        <end position="75"/>
    </location>
</feature>
<dbReference type="GO" id="GO:0001222">
    <property type="term" value="F:transcription corepressor binding"/>
    <property type="evidence" value="ECO:0007669"/>
    <property type="project" value="TreeGrafter"/>
</dbReference>
<reference evidence="5 6" key="1">
    <citation type="submission" date="2016-06" db="EMBL/GenBank/DDBJ databases">
        <title>The Draft Genome Sequence and Annotation of the Desert Woodrat Neotoma lepida.</title>
        <authorList>
            <person name="Campbell M."/>
            <person name="Oakeson K.F."/>
            <person name="Yandell M."/>
            <person name="Halpert J.R."/>
            <person name="Dearing D."/>
        </authorList>
    </citation>
    <scope>NUCLEOTIDE SEQUENCE [LARGE SCALE GENOMIC DNA]</scope>
    <source>
        <strain evidence="5">417</strain>
        <tissue evidence="5">Liver</tissue>
    </source>
</reference>
<feature type="compositionally biased region" description="Polar residues" evidence="3">
    <location>
        <begin position="10"/>
        <end position="19"/>
    </location>
</feature>
<dbReference type="GO" id="GO:0000122">
    <property type="term" value="P:negative regulation of transcription by RNA polymerase II"/>
    <property type="evidence" value="ECO:0007669"/>
    <property type="project" value="TreeGrafter"/>
</dbReference>
<dbReference type="GO" id="GO:0032922">
    <property type="term" value="P:circadian regulation of gene expression"/>
    <property type="evidence" value="ECO:0007669"/>
    <property type="project" value="TreeGrafter"/>
</dbReference>
<feature type="region of interest" description="Disordered" evidence="3">
    <location>
        <begin position="1"/>
        <end position="25"/>
    </location>
</feature>
<organism evidence="5 6">
    <name type="scientific">Neotoma lepida</name>
    <name type="common">Desert woodrat</name>
    <dbReference type="NCBI Taxonomy" id="56216"/>
    <lineage>
        <taxon>Eukaryota</taxon>
        <taxon>Metazoa</taxon>
        <taxon>Chordata</taxon>
        <taxon>Craniata</taxon>
        <taxon>Vertebrata</taxon>
        <taxon>Euteleostomi</taxon>
        <taxon>Mammalia</taxon>
        <taxon>Eutheria</taxon>
        <taxon>Euarchontoglires</taxon>
        <taxon>Glires</taxon>
        <taxon>Rodentia</taxon>
        <taxon>Myomorpha</taxon>
        <taxon>Muroidea</taxon>
        <taxon>Cricetidae</taxon>
        <taxon>Neotominae</taxon>
        <taxon>Neotoma</taxon>
    </lineage>
</organism>
<dbReference type="Proteomes" id="UP000092124">
    <property type="component" value="Unassembled WGS sequence"/>
</dbReference>
<dbReference type="GO" id="GO:0005634">
    <property type="term" value="C:nucleus"/>
    <property type="evidence" value="ECO:0007669"/>
    <property type="project" value="UniProtKB-SubCell"/>
</dbReference>
<dbReference type="InterPro" id="IPR050760">
    <property type="entry name" value="Period_circadian_regulator"/>
</dbReference>
<sequence length="177" mass="19551">MAPNPHCDTGDSSSRSSRCATGELTTAPVHQESLSAAASGSSIGSAYLSSSNYSEISENGQRSQDRQRSEAFPGVAEESIWRMIEQTPESVLMTYQVPERGREEVLREDLEKLTSMEQWQPQFSPAQKEELAKVRSWIHSHTAPQERRLQSCVACEDRGSVGDTAEAHEQHPAEDTS</sequence>
<comment type="caution">
    <text evidence="5">The sequence shown here is derived from an EMBL/GenBank/DDBJ whole genome shotgun (WGS) entry which is preliminary data.</text>
</comment>
<dbReference type="GO" id="GO:0043153">
    <property type="term" value="P:entrainment of circadian clock by photoperiod"/>
    <property type="evidence" value="ECO:0007669"/>
    <property type="project" value="TreeGrafter"/>
</dbReference>
<proteinExistence type="predicted"/>
<feature type="domain" description="Period circadian-like C-terminal" evidence="4">
    <location>
        <begin position="9"/>
        <end position="152"/>
    </location>
</feature>
<evidence type="ECO:0000256" key="3">
    <source>
        <dbReference type="SAM" id="MobiDB-lite"/>
    </source>
</evidence>
<dbReference type="GO" id="GO:0000976">
    <property type="term" value="F:transcription cis-regulatory region binding"/>
    <property type="evidence" value="ECO:0007669"/>
    <property type="project" value="TreeGrafter"/>
</dbReference>
<dbReference type="OrthoDB" id="7788983at2759"/>
<keyword evidence="6" id="KW-1185">Reference proteome</keyword>
<dbReference type="PANTHER" id="PTHR11269">
    <property type="entry name" value="PERIOD CIRCADIAN PROTEIN"/>
    <property type="match status" value="1"/>
</dbReference>
<dbReference type="STRING" id="56216.A0A1A6H8R2"/>
<gene>
    <name evidence="5" type="ORF">A6R68_14485</name>
</gene>
<accession>A0A1A6H8R2</accession>
<evidence type="ECO:0000313" key="6">
    <source>
        <dbReference type="Proteomes" id="UP000092124"/>
    </source>
</evidence>
<protein>
    <recommendedName>
        <fullName evidence="4">Period circadian-like C-terminal domain-containing protein</fullName>
    </recommendedName>
</protein>